<dbReference type="STRING" id="5353.A0A1Q3EJN2"/>
<reference evidence="3 4" key="1">
    <citation type="submission" date="2016-08" db="EMBL/GenBank/DDBJ databases">
        <authorList>
            <consortium name="Lentinula edodes genome sequencing consortium"/>
            <person name="Sakamoto Y."/>
            <person name="Nakade K."/>
            <person name="Sato S."/>
            <person name="Yoshida Y."/>
            <person name="Miyazaki K."/>
            <person name="Natsume S."/>
            <person name="Konno N."/>
        </authorList>
    </citation>
    <scope>NUCLEOTIDE SEQUENCE [LARGE SCALE GENOMIC DNA]</scope>
    <source>
        <strain evidence="3 4">NBRC 111202</strain>
    </source>
</reference>
<evidence type="ECO:0000313" key="3">
    <source>
        <dbReference type="EMBL" id="GAW07401.1"/>
    </source>
</evidence>
<dbReference type="InterPro" id="IPR024370">
    <property type="entry name" value="PBP_domain"/>
</dbReference>
<evidence type="ECO:0000313" key="4">
    <source>
        <dbReference type="Proteomes" id="UP000188533"/>
    </source>
</evidence>
<evidence type="ECO:0000259" key="2">
    <source>
        <dbReference type="Pfam" id="PF12849"/>
    </source>
</evidence>
<dbReference type="PANTHER" id="PTHR37945:SF1">
    <property type="entry name" value="EXTRACELLULAR TUNGSTATE BINDING PROTEIN"/>
    <property type="match status" value="1"/>
</dbReference>
<organism evidence="3 4">
    <name type="scientific">Lentinula edodes</name>
    <name type="common">Shiitake mushroom</name>
    <name type="synonym">Lentinus edodes</name>
    <dbReference type="NCBI Taxonomy" id="5353"/>
    <lineage>
        <taxon>Eukaryota</taxon>
        <taxon>Fungi</taxon>
        <taxon>Dikarya</taxon>
        <taxon>Basidiomycota</taxon>
        <taxon>Agaricomycotina</taxon>
        <taxon>Agaricomycetes</taxon>
        <taxon>Agaricomycetidae</taxon>
        <taxon>Agaricales</taxon>
        <taxon>Marasmiineae</taxon>
        <taxon>Omphalotaceae</taxon>
        <taxon>Lentinula</taxon>
    </lineage>
</organism>
<dbReference type="AlphaFoldDB" id="A0A1Q3EJN2"/>
<name>A0A1Q3EJN2_LENED</name>
<accession>A0A1Q3EJN2</accession>
<dbReference type="Pfam" id="PF12849">
    <property type="entry name" value="PBP_like_2"/>
    <property type="match status" value="1"/>
</dbReference>
<dbReference type="EMBL" id="BDGU01000436">
    <property type="protein sequence ID" value="GAW07401.1"/>
    <property type="molecule type" value="Genomic_DNA"/>
</dbReference>
<evidence type="ECO:0000256" key="1">
    <source>
        <dbReference type="SAM" id="MobiDB-lite"/>
    </source>
</evidence>
<dbReference type="Gene3D" id="3.40.190.10">
    <property type="entry name" value="Periplasmic binding protein-like II"/>
    <property type="match status" value="2"/>
</dbReference>
<proteinExistence type="predicted"/>
<keyword evidence="4" id="KW-1185">Reference proteome</keyword>
<dbReference type="InterPro" id="IPR052738">
    <property type="entry name" value="ABC-Tungstate_binding"/>
</dbReference>
<feature type="region of interest" description="Disordered" evidence="1">
    <location>
        <begin position="1"/>
        <end position="48"/>
    </location>
</feature>
<comment type="caution">
    <text evidence="3">The sequence shown here is derived from an EMBL/GenBank/DDBJ whole genome shotgun (WGS) entry which is preliminary data.</text>
</comment>
<feature type="domain" description="PBP" evidence="2">
    <location>
        <begin position="114"/>
        <end position="275"/>
    </location>
</feature>
<dbReference type="Proteomes" id="UP000188533">
    <property type="component" value="Unassembled WGS sequence"/>
</dbReference>
<gene>
    <name evidence="3" type="ORF">LENED_009390</name>
</gene>
<reference evidence="3 4" key="2">
    <citation type="submission" date="2017-02" db="EMBL/GenBank/DDBJ databases">
        <title>A genome survey and senescence transcriptome analysis in Lentinula edodes.</title>
        <authorList>
            <person name="Sakamoto Y."/>
            <person name="Nakade K."/>
            <person name="Sato S."/>
            <person name="Yoshida Y."/>
            <person name="Miyazaki K."/>
            <person name="Natsume S."/>
            <person name="Konno N."/>
        </authorList>
    </citation>
    <scope>NUCLEOTIDE SEQUENCE [LARGE SCALE GENOMIC DNA]</scope>
    <source>
        <strain evidence="3 4">NBRC 111202</strain>
    </source>
</reference>
<protein>
    <submittedName>
        <fullName evidence="3">Extracellular tungstate binding</fullName>
    </submittedName>
</protein>
<sequence>MEVQVVNSLDDWNTNLRPSTATSLPPETLSMSKSRSSNPLEPTKTYNGGYTDAKEIRLRIANGGAGQSGLVGALADAFVKWCVEGNKSTVEDGGKEQGSRDTKTSAFLVGWYLGDTTQSLAYLSSGWVDIAFTYNEAAEKAVVRSGKAVVRKLIFLDHFYLVGPPSNPAGLTSTDLVYDAFAKIVDKGARDALAPPSSQTKTQPQPTRFLSRFDKSATNIKESGLFIDIGQVPWAHPPSPWYHIYPRFPRESLRAASVLGEYTLTDRGTWLSSEKGVREGLRVFKGETHLGDAKEDGEEDTRILLNPCNALLGSSPLDKDIAVEFMRGDGEMIYSPMDPNYERDLSSAIERYIDIETLPYVVPNSIIFARPNSAPIRVDINRTHRQTNATSEAPFTSFLSRRMNLNSNDGNLYVSDNNTWIERNEYKICWCEEHFNAIVIASGRFNASTLVSSSPTPPRGIR</sequence>
<dbReference type="PANTHER" id="PTHR37945">
    <property type="entry name" value="EXTRACELLULAR TUNGSTATE BINDING PROTEIN"/>
    <property type="match status" value="1"/>
</dbReference>